<dbReference type="GO" id="GO:0008652">
    <property type="term" value="P:amino acid biosynthetic process"/>
    <property type="evidence" value="ECO:0007669"/>
    <property type="project" value="UniProtKB-KW"/>
</dbReference>
<dbReference type="STRING" id="856736.SAMN04488058_10557"/>
<evidence type="ECO:0000256" key="17">
    <source>
        <dbReference type="HAMAP-Rule" id="MF_00110"/>
    </source>
</evidence>
<evidence type="ECO:0000259" key="18">
    <source>
        <dbReference type="Pfam" id="PF01761"/>
    </source>
</evidence>
<evidence type="ECO:0000256" key="7">
    <source>
        <dbReference type="ARBA" id="ARBA00017684"/>
    </source>
</evidence>
<evidence type="ECO:0000256" key="6">
    <source>
        <dbReference type="ARBA" id="ARBA00013031"/>
    </source>
</evidence>
<comment type="cofactor">
    <cofactor evidence="17">
        <name>Co(2+)</name>
        <dbReference type="ChEBI" id="CHEBI:48828"/>
    </cofactor>
    <cofactor evidence="17">
        <name>Zn(2+)</name>
        <dbReference type="ChEBI" id="CHEBI:29105"/>
    </cofactor>
    <text evidence="17">Binds 1 divalent metal cation per subunit. Can use either Co(2+) or Zn(2+).</text>
</comment>
<name>A0A1H6X994_9DEIO</name>
<evidence type="ECO:0000256" key="13">
    <source>
        <dbReference type="ARBA" id="ARBA00023027"/>
    </source>
</evidence>
<dbReference type="GO" id="GO:0005737">
    <property type="term" value="C:cytoplasm"/>
    <property type="evidence" value="ECO:0007669"/>
    <property type="project" value="UniProtKB-SubCell"/>
</dbReference>
<dbReference type="RefSeq" id="WP_177183099.1">
    <property type="nucleotide sequence ID" value="NZ_FNZA01000005.1"/>
</dbReference>
<dbReference type="InterPro" id="IPR056179">
    <property type="entry name" value="DHQS_C"/>
</dbReference>
<keyword evidence="15 17" id="KW-0456">Lyase</keyword>
<keyword evidence="10 17" id="KW-0479">Metal-binding</keyword>
<feature type="binding site" evidence="17">
    <location>
        <begin position="161"/>
        <end position="164"/>
    </location>
    <ligand>
        <name>NAD(+)</name>
        <dbReference type="ChEBI" id="CHEBI:57540"/>
    </ligand>
</feature>
<dbReference type="GO" id="GO:0003856">
    <property type="term" value="F:3-dehydroquinate synthase activity"/>
    <property type="evidence" value="ECO:0007669"/>
    <property type="project" value="UniProtKB-UniRule"/>
</dbReference>
<proteinExistence type="inferred from homology"/>
<dbReference type="Pfam" id="PF24621">
    <property type="entry name" value="DHQS_C"/>
    <property type="match status" value="1"/>
</dbReference>
<feature type="binding site" evidence="17">
    <location>
        <begin position="97"/>
        <end position="101"/>
    </location>
    <ligand>
        <name>NAD(+)</name>
        <dbReference type="ChEBI" id="CHEBI:57540"/>
    </ligand>
</feature>
<feature type="domain" description="3-dehydroquinate synthase N-terminal" evidence="18">
    <location>
        <begin position="59"/>
        <end position="171"/>
    </location>
</feature>
<comment type="caution">
    <text evidence="17">Lacks conserved residue(s) required for the propagation of feature annotation.</text>
</comment>
<dbReference type="EC" id="4.2.3.4" evidence="6 17"/>
<comment type="similarity">
    <text evidence="5 17">Belongs to the sugar phosphate cyclases superfamily. Dehydroquinate synthase family.</text>
</comment>
<comment type="catalytic activity">
    <reaction evidence="1 17">
        <text>7-phospho-2-dehydro-3-deoxy-D-arabino-heptonate = 3-dehydroquinate + phosphate</text>
        <dbReference type="Rhea" id="RHEA:21968"/>
        <dbReference type="ChEBI" id="CHEBI:32364"/>
        <dbReference type="ChEBI" id="CHEBI:43474"/>
        <dbReference type="ChEBI" id="CHEBI:58394"/>
        <dbReference type="EC" id="4.2.3.4"/>
    </reaction>
</comment>
<feature type="binding site" evidence="17">
    <location>
        <position position="134"/>
    </location>
    <ligand>
        <name>NAD(+)</name>
        <dbReference type="ChEBI" id="CHEBI:57540"/>
    </ligand>
</feature>
<evidence type="ECO:0000256" key="16">
    <source>
        <dbReference type="ARBA" id="ARBA00023285"/>
    </source>
</evidence>
<dbReference type="UniPathway" id="UPA00053">
    <property type="reaction ID" value="UER00085"/>
</dbReference>
<comment type="pathway">
    <text evidence="4 17">Metabolic intermediate biosynthesis; chorismate biosynthesis; chorismate from D-erythrose 4-phosphate and phosphoenolpyruvate: step 2/7.</text>
</comment>
<dbReference type="Pfam" id="PF01761">
    <property type="entry name" value="DHQ_synthase"/>
    <property type="match status" value="1"/>
</dbReference>
<keyword evidence="8 17" id="KW-0963">Cytoplasm</keyword>
<feature type="binding site" evidence="17">
    <location>
        <position position="143"/>
    </location>
    <ligand>
        <name>NAD(+)</name>
        <dbReference type="ChEBI" id="CHEBI:57540"/>
    </ligand>
</feature>
<dbReference type="EMBL" id="FNZA01000005">
    <property type="protein sequence ID" value="SEJ23167.1"/>
    <property type="molecule type" value="Genomic_DNA"/>
</dbReference>
<dbReference type="HAMAP" id="MF_00110">
    <property type="entry name" value="DHQ_synthase"/>
    <property type="match status" value="1"/>
</dbReference>
<keyword evidence="14 17" id="KW-0057">Aromatic amino acid biosynthesis</keyword>
<keyword evidence="21" id="KW-1185">Reference proteome</keyword>
<dbReference type="Proteomes" id="UP000199223">
    <property type="component" value="Unassembled WGS sequence"/>
</dbReference>
<evidence type="ECO:0000256" key="5">
    <source>
        <dbReference type="ARBA" id="ARBA00005412"/>
    </source>
</evidence>
<evidence type="ECO:0000256" key="2">
    <source>
        <dbReference type="ARBA" id="ARBA00001911"/>
    </source>
</evidence>
<evidence type="ECO:0000256" key="10">
    <source>
        <dbReference type="ARBA" id="ARBA00022723"/>
    </source>
</evidence>
<dbReference type="NCBIfam" id="TIGR01357">
    <property type="entry name" value="aroB"/>
    <property type="match status" value="1"/>
</dbReference>
<feature type="binding site" evidence="17">
    <location>
        <begin position="121"/>
        <end position="122"/>
    </location>
    <ligand>
        <name>NAD(+)</name>
        <dbReference type="ChEBI" id="CHEBI:57540"/>
    </ligand>
</feature>
<evidence type="ECO:0000256" key="3">
    <source>
        <dbReference type="ARBA" id="ARBA00004496"/>
    </source>
</evidence>
<dbReference type="InterPro" id="IPR016037">
    <property type="entry name" value="DHQ_synth_AroB"/>
</dbReference>
<keyword evidence="9 17" id="KW-0028">Amino-acid biosynthesis</keyword>
<evidence type="ECO:0000313" key="20">
    <source>
        <dbReference type="EMBL" id="SEJ23167.1"/>
    </source>
</evidence>
<evidence type="ECO:0000256" key="9">
    <source>
        <dbReference type="ARBA" id="ARBA00022605"/>
    </source>
</evidence>
<evidence type="ECO:0000259" key="19">
    <source>
        <dbReference type="Pfam" id="PF24621"/>
    </source>
</evidence>
<reference evidence="21" key="1">
    <citation type="submission" date="2016-10" db="EMBL/GenBank/DDBJ databases">
        <authorList>
            <person name="Varghese N."/>
            <person name="Submissions S."/>
        </authorList>
    </citation>
    <scope>NUCLEOTIDE SEQUENCE [LARGE SCALE GENOMIC DNA]</scope>
    <source>
        <strain evidence="21">CGMCC 1.10218</strain>
    </source>
</reference>
<dbReference type="GO" id="GO:0000166">
    <property type="term" value="F:nucleotide binding"/>
    <property type="evidence" value="ECO:0007669"/>
    <property type="project" value="UniProtKB-KW"/>
</dbReference>
<evidence type="ECO:0000256" key="11">
    <source>
        <dbReference type="ARBA" id="ARBA00022741"/>
    </source>
</evidence>
<evidence type="ECO:0000256" key="15">
    <source>
        <dbReference type="ARBA" id="ARBA00023239"/>
    </source>
</evidence>
<feature type="domain" description="3-dehydroquinate synthase C-terminal" evidence="19">
    <location>
        <begin position="173"/>
        <end position="309"/>
    </location>
</feature>
<keyword evidence="12 17" id="KW-0862">Zinc</keyword>
<feature type="binding site" evidence="17">
    <location>
        <position position="176"/>
    </location>
    <ligand>
        <name>Zn(2+)</name>
        <dbReference type="ChEBI" id="CHEBI:29105"/>
    </ligand>
</feature>
<dbReference type="Gene3D" id="3.40.50.1970">
    <property type="match status" value="1"/>
</dbReference>
<evidence type="ECO:0000256" key="1">
    <source>
        <dbReference type="ARBA" id="ARBA00001393"/>
    </source>
</evidence>
<evidence type="ECO:0000256" key="8">
    <source>
        <dbReference type="ARBA" id="ARBA00022490"/>
    </source>
</evidence>
<evidence type="ECO:0000256" key="4">
    <source>
        <dbReference type="ARBA" id="ARBA00004661"/>
    </source>
</evidence>
<dbReference type="Gene3D" id="1.20.1090.10">
    <property type="entry name" value="Dehydroquinate synthase-like - alpha domain"/>
    <property type="match status" value="1"/>
</dbReference>
<dbReference type="PIRSF" id="PIRSF001455">
    <property type="entry name" value="DHQ_synth"/>
    <property type="match status" value="1"/>
</dbReference>
<feature type="binding site" evidence="17">
    <location>
        <position position="236"/>
    </location>
    <ligand>
        <name>Zn(2+)</name>
        <dbReference type="ChEBI" id="CHEBI:29105"/>
    </ligand>
</feature>
<dbReference type="InterPro" id="IPR030963">
    <property type="entry name" value="DHQ_synth_fam"/>
</dbReference>
<evidence type="ECO:0000256" key="12">
    <source>
        <dbReference type="ARBA" id="ARBA00022833"/>
    </source>
</evidence>
<feature type="binding site" evidence="17">
    <location>
        <position position="252"/>
    </location>
    <ligand>
        <name>Zn(2+)</name>
        <dbReference type="ChEBI" id="CHEBI:29105"/>
    </ligand>
</feature>
<dbReference type="SUPFAM" id="SSF56796">
    <property type="entry name" value="Dehydroquinate synthase-like"/>
    <property type="match status" value="1"/>
</dbReference>
<keyword evidence="13 17" id="KW-0520">NAD</keyword>
<dbReference type="GO" id="GO:0009073">
    <property type="term" value="P:aromatic amino acid family biosynthetic process"/>
    <property type="evidence" value="ECO:0007669"/>
    <property type="project" value="UniProtKB-KW"/>
</dbReference>
<accession>A0A1H6X994</accession>
<dbReference type="InterPro" id="IPR050071">
    <property type="entry name" value="Dehydroquinate_synthase"/>
</dbReference>
<comment type="subcellular location">
    <subcellularLocation>
        <location evidence="3 17">Cytoplasm</location>
    </subcellularLocation>
</comment>
<dbReference type="GO" id="GO:0046872">
    <property type="term" value="F:metal ion binding"/>
    <property type="evidence" value="ECO:0007669"/>
    <property type="project" value="UniProtKB-KW"/>
</dbReference>
<keyword evidence="16 17" id="KW-0170">Cobalt</keyword>
<dbReference type="InterPro" id="IPR030960">
    <property type="entry name" value="DHQS/DOIS_N"/>
</dbReference>
<dbReference type="PANTHER" id="PTHR43622:SF7">
    <property type="entry name" value="3-DEHYDROQUINATE SYNTHASE, CHLOROPLASTIC"/>
    <property type="match status" value="1"/>
</dbReference>
<dbReference type="PANTHER" id="PTHR43622">
    <property type="entry name" value="3-DEHYDROQUINATE SYNTHASE"/>
    <property type="match status" value="1"/>
</dbReference>
<gene>
    <name evidence="17" type="primary">aroB</name>
    <name evidence="20" type="ORF">SAMN04488058_10557</name>
</gene>
<dbReference type="GO" id="GO:0009423">
    <property type="term" value="P:chorismate biosynthetic process"/>
    <property type="evidence" value="ECO:0007669"/>
    <property type="project" value="UniProtKB-UniRule"/>
</dbReference>
<evidence type="ECO:0000313" key="21">
    <source>
        <dbReference type="Proteomes" id="UP000199223"/>
    </source>
</evidence>
<keyword evidence="11 17" id="KW-0547">Nucleotide-binding</keyword>
<protein>
    <recommendedName>
        <fullName evidence="7 17">3-dehydroquinate synthase</fullName>
        <shortName evidence="17">DHQS</shortName>
        <ecNumber evidence="6 17">4.2.3.4</ecNumber>
    </recommendedName>
</protein>
<organism evidence="20 21">
    <name type="scientific">Deinococcus reticulitermitis</name>
    <dbReference type="NCBI Taxonomy" id="856736"/>
    <lineage>
        <taxon>Bacteria</taxon>
        <taxon>Thermotogati</taxon>
        <taxon>Deinococcota</taxon>
        <taxon>Deinococci</taxon>
        <taxon>Deinococcales</taxon>
        <taxon>Deinococcaceae</taxon>
        <taxon>Deinococcus</taxon>
    </lineage>
</organism>
<evidence type="ECO:0000256" key="14">
    <source>
        <dbReference type="ARBA" id="ARBA00023141"/>
    </source>
</evidence>
<comment type="cofactor">
    <cofactor evidence="2 17">
        <name>NAD(+)</name>
        <dbReference type="ChEBI" id="CHEBI:57540"/>
    </cofactor>
</comment>
<dbReference type="CDD" id="cd08195">
    <property type="entry name" value="DHQS"/>
    <property type="match status" value="1"/>
</dbReference>
<dbReference type="AlphaFoldDB" id="A0A1H6X994"/>
<comment type="function">
    <text evidence="17">Catalyzes the conversion of 3-deoxy-D-arabino-heptulosonate 7-phosphate (DAHP) to dehydroquinate (DHQ).</text>
</comment>
<sequence>MTVRRIEVGGARPYVVEVGSGLLGQVRVPESQVALIHPADLPRAFVETVQARLSPCVTVEVPPRDECKTLDVFAGVLSRLAQAGLPRSGAVVGLGGGAATDLAGFVAASYLRGVAFYTLPTTLLGMVDAAVGGKTGVNLPEGKNLVGAFWPPRAVWCDLDTLATLPPAVFREGAAEAFKHGLIADPTLLGRVRDPEFRPGGQLLEETVADAVAVKAGVVTRDLTEQGERAYLNFGHTLAHALEAVTRHAIPHGDAVGYGMHYAAVLSRARGGADLTAQTLAFLRWQRPAPLPPLSYADVAPFIARDKKADAQGVRFVLLRALAEPYLARVPEDVLEREFLTWNLGVHALT</sequence>